<comment type="subcellular location">
    <subcellularLocation>
        <location evidence="1 10">Cell membrane</location>
        <topology evidence="1 10">Multi-pass membrane protein</topology>
    </subcellularLocation>
</comment>
<comment type="catalytic activity">
    <reaction evidence="8">
        <text>fluoride(in) = fluoride(out)</text>
        <dbReference type="Rhea" id="RHEA:76159"/>
        <dbReference type="ChEBI" id="CHEBI:17051"/>
    </reaction>
    <physiologicalReaction direction="left-to-right" evidence="8">
        <dbReference type="Rhea" id="RHEA:76160"/>
    </physiologicalReaction>
</comment>
<keyword evidence="3 10" id="KW-0812">Transmembrane</keyword>
<feature type="transmembrane region" description="Helical" evidence="10">
    <location>
        <begin position="61"/>
        <end position="79"/>
    </location>
</feature>
<comment type="similarity">
    <text evidence="7 10">Belongs to the fluoride channel Fluc/FEX (TC 1.A.43) family.</text>
</comment>
<organism evidence="11 12">
    <name type="scientific">Cytobacillus horneckiae</name>
    <dbReference type="NCBI Taxonomy" id="549687"/>
    <lineage>
        <taxon>Bacteria</taxon>
        <taxon>Bacillati</taxon>
        <taxon>Bacillota</taxon>
        <taxon>Bacilli</taxon>
        <taxon>Bacillales</taxon>
        <taxon>Bacillaceae</taxon>
        <taxon>Cytobacillus</taxon>
    </lineage>
</organism>
<sequence length="127" mass="13485">MTYLYIGIGGMIGALLRFLISQVVVQIWDSPFPLATFIVNIVGAFFLGLLTAISHRLKEKLRLAVGTGAIGSFTTLSALSGETMLLIDHALYISAVFYMVASALGGLLAAFGGYNLGNKRNEGNAVQ</sequence>
<keyword evidence="4 10" id="KW-1133">Transmembrane helix</keyword>
<feature type="transmembrane region" description="Helical" evidence="10">
    <location>
        <begin position="34"/>
        <end position="54"/>
    </location>
</feature>
<feature type="binding site" evidence="10">
    <location>
        <position position="71"/>
    </location>
    <ligand>
        <name>Na(+)</name>
        <dbReference type="ChEBI" id="CHEBI:29101"/>
        <note>structural</note>
    </ligand>
</feature>
<keyword evidence="10" id="KW-0406">Ion transport</keyword>
<dbReference type="RefSeq" id="WP_066198637.1">
    <property type="nucleotide sequence ID" value="NZ_JAFDQP010000004.1"/>
</dbReference>
<evidence type="ECO:0000256" key="9">
    <source>
        <dbReference type="ARBA" id="ARBA00049940"/>
    </source>
</evidence>
<accession>A0A2N0ZI01</accession>
<comment type="caution">
    <text evidence="11">The sequence shown here is derived from an EMBL/GenBank/DDBJ whole genome shotgun (WGS) entry which is preliminary data.</text>
</comment>
<dbReference type="EMBL" id="PISD01000019">
    <property type="protein sequence ID" value="PKG29124.1"/>
    <property type="molecule type" value="Genomic_DNA"/>
</dbReference>
<evidence type="ECO:0000256" key="2">
    <source>
        <dbReference type="ARBA" id="ARBA00022475"/>
    </source>
</evidence>
<feature type="binding site" evidence="10">
    <location>
        <position position="74"/>
    </location>
    <ligand>
        <name>Na(+)</name>
        <dbReference type="ChEBI" id="CHEBI:29101"/>
        <note>structural</note>
    </ligand>
</feature>
<dbReference type="Pfam" id="PF02537">
    <property type="entry name" value="CRCB"/>
    <property type="match status" value="1"/>
</dbReference>
<evidence type="ECO:0000313" key="11">
    <source>
        <dbReference type="EMBL" id="PKG29124.1"/>
    </source>
</evidence>
<evidence type="ECO:0000313" key="12">
    <source>
        <dbReference type="Proteomes" id="UP000233343"/>
    </source>
</evidence>
<dbReference type="GO" id="GO:0005886">
    <property type="term" value="C:plasma membrane"/>
    <property type="evidence" value="ECO:0007669"/>
    <property type="project" value="UniProtKB-SubCell"/>
</dbReference>
<dbReference type="NCBIfam" id="TIGR00494">
    <property type="entry name" value="crcB"/>
    <property type="match status" value="1"/>
</dbReference>
<feature type="transmembrane region" description="Helical" evidence="10">
    <location>
        <begin position="91"/>
        <end position="111"/>
    </location>
</feature>
<evidence type="ECO:0000256" key="8">
    <source>
        <dbReference type="ARBA" id="ARBA00035585"/>
    </source>
</evidence>
<evidence type="ECO:0000256" key="6">
    <source>
        <dbReference type="ARBA" id="ARBA00023303"/>
    </source>
</evidence>
<comment type="function">
    <text evidence="9 10">Fluoride-specific ion channel. Important for reducing fluoride concentration in the cell, thus reducing its toxicity.</text>
</comment>
<keyword evidence="10" id="KW-0915">Sodium</keyword>
<dbReference type="GO" id="GO:0046872">
    <property type="term" value="F:metal ion binding"/>
    <property type="evidence" value="ECO:0007669"/>
    <property type="project" value="UniProtKB-KW"/>
</dbReference>
<reference evidence="11 12" key="1">
    <citation type="journal article" date="2010" name="Int. J. Syst. Evol. Microbiol.">
        <title>Bacillus horneckiae sp. nov., isolated from a spacecraft-assembly clean room.</title>
        <authorList>
            <person name="Vaishampayan P."/>
            <person name="Probst A."/>
            <person name="Krishnamurthi S."/>
            <person name="Ghosh S."/>
            <person name="Osman S."/>
            <person name="McDowall A."/>
            <person name="Ruckmani A."/>
            <person name="Mayilraj S."/>
            <person name="Venkateswaran K."/>
        </authorList>
    </citation>
    <scope>NUCLEOTIDE SEQUENCE [LARGE SCALE GENOMIC DNA]</scope>
    <source>
        <strain evidence="12">1PO1SC</strain>
    </source>
</reference>
<comment type="activity regulation">
    <text evidence="10">Na(+) is not transported, but it plays an essential structural role and its presence is essential for fluoride channel function.</text>
</comment>
<dbReference type="GO" id="GO:0062054">
    <property type="term" value="F:fluoride channel activity"/>
    <property type="evidence" value="ECO:0007669"/>
    <property type="project" value="UniProtKB-UniRule"/>
</dbReference>
<evidence type="ECO:0000256" key="1">
    <source>
        <dbReference type="ARBA" id="ARBA00004651"/>
    </source>
</evidence>
<keyword evidence="5 10" id="KW-0472">Membrane</keyword>
<keyword evidence="10" id="KW-0479">Metal-binding</keyword>
<dbReference type="Proteomes" id="UP000233343">
    <property type="component" value="Unassembled WGS sequence"/>
</dbReference>
<gene>
    <name evidence="10 11" type="primary">crcB</name>
    <name evidence="10" type="synonym">fluC</name>
    <name evidence="11" type="ORF">CWS20_10195</name>
</gene>
<dbReference type="PANTHER" id="PTHR28259:SF1">
    <property type="entry name" value="FLUORIDE EXPORT PROTEIN 1-RELATED"/>
    <property type="match status" value="1"/>
</dbReference>
<feature type="transmembrane region" description="Helical" evidence="10">
    <location>
        <begin position="7"/>
        <end position="28"/>
    </location>
</feature>
<dbReference type="PANTHER" id="PTHR28259">
    <property type="entry name" value="FLUORIDE EXPORT PROTEIN 1-RELATED"/>
    <property type="match status" value="1"/>
</dbReference>
<dbReference type="GO" id="GO:0140114">
    <property type="term" value="P:cellular detoxification of fluoride"/>
    <property type="evidence" value="ECO:0007669"/>
    <property type="project" value="UniProtKB-UniRule"/>
</dbReference>
<keyword evidence="2 10" id="KW-1003">Cell membrane</keyword>
<protein>
    <recommendedName>
        <fullName evidence="10">Fluoride-specific ion channel FluC</fullName>
    </recommendedName>
</protein>
<dbReference type="AlphaFoldDB" id="A0A2N0ZI01"/>
<evidence type="ECO:0000256" key="7">
    <source>
        <dbReference type="ARBA" id="ARBA00035120"/>
    </source>
</evidence>
<proteinExistence type="inferred from homology"/>
<dbReference type="InterPro" id="IPR003691">
    <property type="entry name" value="FluC"/>
</dbReference>
<dbReference type="HAMAP" id="MF_00454">
    <property type="entry name" value="FluC"/>
    <property type="match status" value="1"/>
</dbReference>
<keyword evidence="6 10" id="KW-0407">Ion channel</keyword>
<name>A0A2N0ZI01_9BACI</name>
<evidence type="ECO:0000256" key="5">
    <source>
        <dbReference type="ARBA" id="ARBA00023136"/>
    </source>
</evidence>
<evidence type="ECO:0000256" key="3">
    <source>
        <dbReference type="ARBA" id="ARBA00022692"/>
    </source>
</evidence>
<evidence type="ECO:0000256" key="4">
    <source>
        <dbReference type="ARBA" id="ARBA00022989"/>
    </source>
</evidence>
<evidence type="ECO:0000256" key="10">
    <source>
        <dbReference type="HAMAP-Rule" id="MF_00454"/>
    </source>
</evidence>
<keyword evidence="10" id="KW-0813">Transport</keyword>
<keyword evidence="12" id="KW-1185">Reference proteome</keyword>